<sequence>MAKINRLPCIRQAFHGRRSFSTNYGWRAKLQLRGRNKSNLVRVFLYGKQVLVNWLLIKRSIIFKI</sequence>
<evidence type="ECO:0000313" key="1">
    <source>
        <dbReference type="EMBL" id="GHP15055.1"/>
    </source>
</evidence>
<name>A0ABQ3W1J5_9LACO</name>
<dbReference type="Proteomes" id="UP000604765">
    <property type="component" value="Unassembled WGS sequence"/>
</dbReference>
<protein>
    <submittedName>
        <fullName evidence="1">Uncharacterized protein</fullName>
    </submittedName>
</protein>
<evidence type="ECO:0000313" key="2">
    <source>
        <dbReference type="Proteomes" id="UP000604765"/>
    </source>
</evidence>
<proteinExistence type="predicted"/>
<keyword evidence="2" id="KW-1185">Reference proteome</keyword>
<reference evidence="1 2" key="1">
    <citation type="journal article" date="2021" name="Int. J. Syst. Evol. Microbiol.">
        <title>Lentilactobacillus fungorum sp. nov., isolated from spent mushroom substrates.</title>
        <authorList>
            <person name="Tohno M."/>
            <person name="Tanizawa Y."/>
            <person name="Kojima Y."/>
            <person name="Sakamoto M."/>
            <person name="Ohkuma M."/>
            <person name="Kobayashi H."/>
        </authorList>
    </citation>
    <scope>NUCLEOTIDE SEQUENCE [LARGE SCALE GENOMIC DNA]</scope>
    <source>
        <strain evidence="1 2">YK48G</strain>
    </source>
</reference>
<gene>
    <name evidence="1" type="ORF">YK48G_24800</name>
</gene>
<organism evidence="1 2">
    <name type="scientific">Lentilactobacillus fungorum</name>
    <dbReference type="NCBI Taxonomy" id="2201250"/>
    <lineage>
        <taxon>Bacteria</taxon>
        <taxon>Bacillati</taxon>
        <taxon>Bacillota</taxon>
        <taxon>Bacilli</taxon>
        <taxon>Lactobacillales</taxon>
        <taxon>Lactobacillaceae</taxon>
        <taxon>Lentilactobacillus</taxon>
    </lineage>
</organism>
<dbReference type="EMBL" id="BNJR01000019">
    <property type="protein sequence ID" value="GHP15055.1"/>
    <property type="molecule type" value="Genomic_DNA"/>
</dbReference>
<accession>A0ABQ3W1J5</accession>
<comment type="caution">
    <text evidence="1">The sequence shown here is derived from an EMBL/GenBank/DDBJ whole genome shotgun (WGS) entry which is preliminary data.</text>
</comment>